<evidence type="ECO:0000313" key="5">
    <source>
        <dbReference type="EMBL" id="ROV89305.1"/>
    </source>
</evidence>
<feature type="signal peptide" evidence="4">
    <location>
        <begin position="1"/>
        <end position="16"/>
    </location>
</feature>
<gene>
    <name evidence="5" type="ORF">VSDG_09097</name>
</gene>
<dbReference type="AlphaFoldDB" id="A0A423VE76"/>
<dbReference type="Proteomes" id="UP000284375">
    <property type="component" value="Unassembled WGS sequence"/>
</dbReference>
<evidence type="ECO:0000256" key="2">
    <source>
        <dbReference type="SAM" id="MobiDB-lite"/>
    </source>
</evidence>
<sequence>MFFSTFPFFLLALVASYMLKMPPYIISLANFALAIVAADASFNSEDGGDTATVAIGVVCVFILNVALDKFAKRYPGGIFGSSLAATPTLSFSSLTTVAIPSYSGDGAAIPMCVTIRQLKEALRCANLRIKTLSQNELDALAEAKLFERLNEKTQEQNSALIKEREQLLDDRVFLRKQLELAYKDVWEYWNDLSETCHTMQCLKVDHANRIRDLKEEYAQEHVMDSLVQHIASQRDSAREELRHAKEENDSLYTAIASITQDLEAAQNQLTVMSASYKRLDDVCIWYKKKSEGLLAQVQMLLKGIFVPFITKALSTPSSTTTIQPAPVVLTSSHDGDAQLPTTAYYEPSGATSGLTSTTTLPTDPTMATENENAHQLSTPAYEPSSAPSGPLFPLLSSTPAANGNAHELLTAYGPSGAPSGPIYPLLSSTPAATDIAQLPLAYGPSSASSGPLFPLVSSTPAVNGNAHELPIAYGPSGAPSGHIFHPPTQMMAASDNGLPALSMGT</sequence>
<feature type="region of interest" description="Disordered" evidence="2">
    <location>
        <begin position="345"/>
        <end position="367"/>
    </location>
</feature>
<evidence type="ECO:0000256" key="1">
    <source>
        <dbReference type="SAM" id="Coils"/>
    </source>
</evidence>
<dbReference type="STRING" id="252740.A0A423VE76"/>
<keyword evidence="1" id="KW-0175">Coiled coil</keyword>
<keyword evidence="3" id="KW-1133">Transmembrane helix</keyword>
<keyword evidence="3" id="KW-0812">Transmembrane</keyword>
<reference evidence="5 6" key="1">
    <citation type="submission" date="2015-09" db="EMBL/GenBank/DDBJ databases">
        <title>Host preference determinants of Valsa canker pathogens revealed by comparative genomics.</title>
        <authorList>
            <person name="Yin Z."/>
            <person name="Huang L."/>
        </authorList>
    </citation>
    <scope>NUCLEOTIDE SEQUENCE [LARGE SCALE GENOMIC DNA]</scope>
    <source>
        <strain evidence="5 6">YSFL</strain>
    </source>
</reference>
<dbReference type="OrthoDB" id="5245570at2759"/>
<feature type="compositionally biased region" description="Low complexity" evidence="2">
    <location>
        <begin position="349"/>
        <end position="367"/>
    </location>
</feature>
<keyword evidence="3" id="KW-0472">Membrane</keyword>
<keyword evidence="4" id="KW-0732">Signal</keyword>
<keyword evidence="6" id="KW-1185">Reference proteome</keyword>
<feature type="transmembrane region" description="Helical" evidence="3">
    <location>
        <begin position="50"/>
        <end position="67"/>
    </location>
</feature>
<feature type="chain" id="PRO_5019092631" evidence="4">
    <location>
        <begin position="17"/>
        <end position="505"/>
    </location>
</feature>
<accession>A0A423VE76</accession>
<organism evidence="5 6">
    <name type="scientific">Cytospora chrysosperma</name>
    <name type="common">Cytospora canker fungus</name>
    <name type="synonym">Sphaeria chrysosperma</name>
    <dbReference type="NCBI Taxonomy" id="252740"/>
    <lineage>
        <taxon>Eukaryota</taxon>
        <taxon>Fungi</taxon>
        <taxon>Dikarya</taxon>
        <taxon>Ascomycota</taxon>
        <taxon>Pezizomycotina</taxon>
        <taxon>Sordariomycetes</taxon>
        <taxon>Sordariomycetidae</taxon>
        <taxon>Diaporthales</taxon>
        <taxon>Cytosporaceae</taxon>
        <taxon>Cytospora</taxon>
    </lineage>
</organism>
<dbReference type="EMBL" id="LJZO01000059">
    <property type="protein sequence ID" value="ROV89305.1"/>
    <property type="molecule type" value="Genomic_DNA"/>
</dbReference>
<feature type="coiled-coil region" evidence="1">
    <location>
        <begin position="115"/>
        <end position="170"/>
    </location>
</feature>
<evidence type="ECO:0000256" key="3">
    <source>
        <dbReference type="SAM" id="Phobius"/>
    </source>
</evidence>
<proteinExistence type="predicted"/>
<name>A0A423VE76_CYTCH</name>
<feature type="coiled-coil region" evidence="1">
    <location>
        <begin position="227"/>
        <end position="268"/>
    </location>
</feature>
<comment type="caution">
    <text evidence="5">The sequence shown here is derived from an EMBL/GenBank/DDBJ whole genome shotgun (WGS) entry which is preliminary data.</text>
</comment>
<protein>
    <submittedName>
        <fullName evidence="5">Uncharacterized protein</fullName>
    </submittedName>
</protein>
<evidence type="ECO:0000256" key="4">
    <source>
        <dbReference type="SAM" id="SignalP"/>
    </source>
</evidence>
<evidence type="ECO:0000313" key="6">
    <source>
        <dbReference type="Proteomes" id="UP000284375"/>
    </source>
</evidence>